<gene>
    <name evidence="3" type="ORF">EV650_2130</name>
</gene>
<keyword evidence="4" id="KW-1185">Reference proteome</keyword>
<dbReference type="InterPro" id="IPR036291">
    <property type="entry name" value="NAD(P)-bd_dom_sf"/>
</dbReference>
<evidence type="ECO:0000256" key="1">
    <source>
        <dbReference type="ARBA" id="ARBA00006484"/>
    </source>
</evidence>
<name>A0A4R8A1Q4_9ACTN</name>
<dbReference type="PANTHER" id="PTHR43477:SF1">
    <property type="entry name" value="DIHYDROANTICAPSIN 7-DEHYDROGENASE"/>
    <property type="match status" value="1"/>
</dbReference>
<dbReference type="OrthoDB" id="9806974at2"/>
<organism evidence="3 4">
    <name type="scientific">Kribbella kalugense</name>
    <dbReference type="NCBI Taxonomy" id="2512221"/>
    <lineage>
        <taxon>Bacteria</taxon>
        <taxon>Bacillati</taxon>
        <taxon>Actinomycetota</taxon>
        <taxon>Actinomycetes</taxon>
        <taxon>Propionibacteriales</taxon>
        <taxon>Kribbellaceae</taxon>
        <taxon>Kribbella</taxon>
    </lineage>
</organism>
<protein>
    <submittedName>
        <fullName evidence="3">NAD(P)-dependent dehydrogenase (Short-subunit alcohol dehydrogenase family)</fullName>
    </submittedName>
</protein>
<dbReference type="InterPro" id="IPR051122">
    <property type="entry name" value="SDR_DHRS6-like"/>
</dbReference>
<dbReference type="PANTHER" id="PTHR43477">
    <property type="entry name" value="DIHYDROANTICAPSIN 7-DEHYDROGENASE"/>
    <property type="match status" value="1"/>
</dbReference>
<comment type="caution">
    <text evidence="3">The sequence shown here is derived from an EMBL/GenBank/DDBJ whole genome shotgun (WGS) entry which is preliminary data.</text>
</comment>
<keyword evidence="2" id="KW-0560">Oxidoreductase</keyword>
<comment type="similarity">
    <text evidence="1">Belongs to the short-chain dehydrogenases/reductases (SDR) family.</text>
</comment>
<dbReference type="RefSeq" id="WP_134117751.1">
    <property type="nucleotide sequence ID" value="NZ_SODF01000001.1"/>
</dbReference>
<sequence>MTLQDQRVVLLGGTSGIGLATAQLAAAQGATVIVASSNPESVKRALDALPATASGEAVDLTDAAAVKAFFDGLDPFDHLVYTAGESLALIEVASMDLARARKAFELRYFGALGAVSAAAAKIRPGGSVVLTTGAAGDRPSPGWSVAASICGAVDSLVRALAVELAPLRVNAVKPGVVRSPLWSNMPVEDQETLYDETSRLLPVGRVGEVTDIAAAYVYLMNQGYATGTIVTVDGGHVLV</sequence>
<dbReference type="EMBL" id="SODF01000001">
    <property type="protein sequence ID" value="TDW23278.1"/>
    <property type="molecule type" value="Genomic_DNA"/>
</dbReference>
<evidence type="ECO:0000313" key="4">
    <source>
        <dbReference type="Proteomes" id="UP000295447"/>
    </source>
</evidence>
<evidence type="ECO:0000256" key="2">
    <source>
        <dbReference type="ARBA" id="ARBA00023002"/>
    </source>
</evidence>
<dbReference type="Gene3D" id="3.40.50.720">
    <property type="entry name" value="NAD(P)-binding Rossmann-like Domain"/>
    <property type="match status" value="1"/>
</dbReference>
<dbReference type="InterPro" id="IPR002347">
    <property type="entry name" value="SDR_fam"/>
</dbReference>
<dbReference type="GO" id="GO:0016491">
    <property type="term" value="F:oxidoreductase activity"/>
    <property type="evidence" value="ECO:0007669"/>
    <property type="project" value="UniProtKB-KW"/>
</dbReference>
<dbReference type="Proteomes" id="UP000295447">
    <property type="component" value="Unassembled WGS sequence"/>
</dbReference>
<dbReference type="AlphaFoldDB" id="A0A4R8A1Q4"/>
<dbReference type="PRINTS" id="PR00081">
    <property type="entry name" value="GDHRDH"/>
</dbReference>
<accession>A0A4R8A1Q4</accession>
<proteinExistence type="inferred from homology"/>
<dbReference type="Pfam" id="PF13561">
    <property type="entry name" value="adh_short_C2"/>
    <property type="match status" value="1"/>
</dbReference>
<evidence type="ECO:0000313" key="3">
    <source>
        <dbReference type="EMBL" id="TDW23278.1"/>
    </source>
</evidence>
<dbReference type="SUPFAM" id="SSF51735">
    <property type="entry name" value="NAD(P)-binding Rossmann-fold domains"/>
    <property type="match status" value="1"/>
</dbReference>
<reference evidence="3 4" key="1">
    <citation type="submission" date="2019-03" db="EMBL/GenBank/DDBJ databases">
        <title>Genomic Encyclopedia of Type Strains, Phase III (KMG-III): the genomes of soil and plant-associated and newly described type strains.</title>
        <authorList>
            <person name="Whitman W."/>
        </authorList>
    </citation>
    <scope>NUCLEOTIDE SEQUENCE [LARGE SCALE GENOMIC DNA]</scope>
    <source>
        <strain evidence="3 4">VKM Ac-2570</strain>
    </source>
</reference>